<organism evidence="1 2">
    <name type="scientific">Amphibiibacter pelophylacis</name>
    <dbReference type="NCBI Taxonomy" id="1799477"/>
    <lineage>
        <taxon>Bacteria</taxon>
        <taxon>Pseudomonadati</taxon>
        <taxon>Pseudomonadota</taxon>
        <taxon>Betaproteobacteria</taxon>
        <taxon>Burkholderiales</taxon>
        <taxon>Sphaerotilaceae</taxon>
        <taxon>Amphibiibacter</taxon>
    </lineage>
</organism>
<keyword evidence="2" id="KW-1185">Reference proteome</keyword>
<comment type="caution">
    <text evidence="1">The sequence shown here is derived from an EMBL/GenBank/DDBJ whole genome shotgun (WGS) entry which is preliminary data.</text>
</comment>
<protein>
    <submittedName>
        <fullName evidence="1">Uncharacterized protein</fullName>
    </submittedName>
</protein>
<sequence length="1076" mass="111474">MDQAGKTTRLRLLRAHGLSLMALLVLSACGGGGGGSTATPPTSSPPPTPSTVPADTSGGSNVAPVDGLSNIDVTPSAQTVSLSWAPVTGSALYRVYRLDNAAALVEGGDVSSEALAPVRREICQTSETSCVDGVDQPLAENSTYRYVVEALKNDGALITTNTTVQASTLGRDVTPDSSPELAEAAVASASSLRLRWNAVRGASYYVISGGNFPGQKKVVGTSVVDTGLDPSVAYTYRLKACNALDVCTTPVSVTVNSQGSRITVPAAPSPVLGQAYANSLGLTWRPVAWAQSYRISRDGAEVARDLTATSYTDTGLESGTGYSYTLQACNSLGCSPQSAPLKVSTVVVYRVSATVSGLDTTRSGADLSVSVTLGNRNEVLTLTDGRNMLGAVAAGSTYSLRILRQPVNGQSCVVTTPGLRTATSGVNEAGINCQTTVALSYPQSSLTLPFTLGVSQAAPQSPEVRVGTTVLSPPPATGWAYASSNPAVVKVGGDGALVPVAPGNAQISATLDTDGFTSGGKAAVYNVTIAPLPTPNSSDARPASETVAVSRLDLTQIYAQEPGSPYEVIVPGRQLMVRVYLKSATASPVAPPAMTLTATGPDGSTTQSLPMVCPTAVPGSDSTPDIYSKAGACYAVITQLDLVKKGMQITLASRDGSLVRTITPKVNDKSVMNMLLVPVKVESDVATLPDTAEYSRAILRTMPFATVKMATRGVYTSELKADDAKLFNATLGELRSLSIAEGGKRHWYGFMPKWLPLGGGSYLAGLGYVGGNAGVAVGIAGERTFLHEVGHNLNLGHAPCGTAGSDPVYASEAWTGSSKGLLSSTPIFDSSAGDFTNPLLASDGGNTDIMGYCNGKWFSEYGYKKAADYIQKNSSQKYVAQGDAGAVTTGDPVLYVSGSIDTAGVVSFAPTQLFQAGRVSPDQGDYILRVQLRSGAVLEQRFQPDMLGDDATMTMMFGVTIPRVDDIARMDVIYGGNLLATQPPKAAATVNAQATSGPIATQVRVAGSSIALSWDSRRWPWAALTHIAPSGERTALLARATRGQASTPLPSDLPAGGKWEVSLSDGLNSQLQVLPR</sequence>
<gene>
    <name evidence="1" type="ORF">RV045_04830</name>
</gene>
<dbReference type="EMBL" id="JAWDIE010000005">
    <property type="protein sequence ID" value="MEJ7137757.1"/>
    <property type="molecule type" value="Genomic_DNA"/>
</dbReference>
<accession>A0ACC6P0X7</accession>
<proteinExistence type="predicted"/>
<name>A0ACC6P0X7_9BURK</name>
<evidence type="ECO:0000313" key="2">
    <source>
        <dbReference type="Proteomes" id="UP001364695"/>
    </source>
</evidence>
<evidence type="ECO:0000313" key="1">
    <source>
        <dbReference type="EMBL" id="MEJ7137757.1"/>
    </source>
</evidence>
<dbReference type="Proteomes" id="UP001364695">
    <property type="component" value="Unassembled WGS sequence"/>
</dbReference>
<reference evidence="1" key="1">
    <citation type="submission" date="2023-10" db="EMBL/GenBank/DDBJ databases">
        <title>Amphibacter perezi, gen. nov., sp. nov. a novel taxa of the family Comamonadaceae, class Betaproteobacteria isolated from the skin microbiota of Pelophylax perezi from different populations.</title>
        <authorList>
            <person name="Costa S."/>
            <person name="Proenca D.N."/>
            <person name="Lopes I."/>
            <person name="Morais P.V."/>
        </authorList>
    </citation>
    <scope>NUCLEOTIDE SEQUENCE</scope>
    <source>
        <strain evidence="1">SL12-8</strain>
    </source>
</reference>